<dbReference type="EMBL" id="FOIC01000043">
    <property type="protein sequence ID" value="SEU09641.1"/>
    <property type="molecule type" value="Genomic_DNA"/>
</dbReference>
<evidence type="ECO:0008006" key="5">
    <source>
        <dbReference type="Google" id="ProtNLM"/>
    </source>
</evidence>
<evidence type="ECO:0000313" key="1">
    <source>
        <dbReference type="EMBL" id="SDD86697.1"/>
    </source>
</evidence>
<evidence type="ECO:0000313" key="3">
    <source>
        <dbReference type="Proteomes" id="UP000199320"/>
    </source>
</evidence>
<dbReference type="EMBL" id="FMZP01000061">
    <property type="protein sequence ID" value="SDD86697.1"/>
    <property type="molecule type" value="Genomic_DNA"/>
</dbReference>
<evidence type="ECO:0000313" key="4">
    <source>
        <dbReference type="Proteomes" id="UP000324021"/>
    </source>
</evidence>
<keyword evidence="3" id="KW-1185">Reference proteome</keyword>
<reference evidence="3 4" key="1">
    <citation type="submission" date="2016-10" db="EMBL/GenBank/DDBJ databases">
        <authorList>
            <person name="Varghese N."/>
            <person name="Submissions S."/>
        </authorList>
    </citation>
    <scope>NUCLEOTIDE SEQUENCE [LARGE SCALE GENOMIC DNA]</scope>
    <source>
        <strain evidence="1 4">CDM_1</strain>
        <strain evidence="3">CDM_6</strain>
    </source>
</reference>
<gene>
    <name evidence="2" type="ORF">SAMN04488694_14310</name>
    <name evidence="1" type="ORF">SAMN05192552_10616</name>
</gene>
<dbReference type="Proteomes" id="UP000324021">
    <property type="component" value="Unassembled WGS sequence"/>
</dbReference>
<organism evidence="1 4">
    <name type="scientific">Natrinema hispanicum</name>
    <dbReference type="NCBI Taxonomy" id="392421"/>
    <lineage>
        <taxon>Archaea</taxon>
        <taxon>Methanobacteriati</taxon>
        <taxon>Methanobacteriota</taxon>
        <taxon>Stenosarchaea group</taxon>
        <taxon>Halobacteria</taxon>
        <taxon>Halobacteriales</taxon>
        <taxon>Natrialbaceae</taxon>
        <taxon>Natrinema</taxon>
    </lineage>
</organism>
<name>A0A1G6YAE5_9EURY</name>
<accession>A0A1G6YAE5</accession>
<protein>
    <recommendedName>
        <fullName evidence="5">SWIM-type domain-containing protein</fullName>
    </recommendedName>
</protein>
<sequence length="108" mass="12466">MRYRTSPFLRHLIISFSTVIRNWKGFLSKSRTRCALNEKLDVRFATVGPVYEVESESENTYKVDIEAATCTWPGFEQRQPDDGCKHLRRVDLEIRTGLVPAPDGTFSR</sequence>
<evidence type="ECO:0000313" key="2">
    <source>
        <dbReference type="EMBL" id="SEU09641.1"/>
    </source>
</evidence>
<reference evidence="2" key="2">
    <citation type="submission" date="2016-10" db="EMBL/GenBank/DDBJ databases">
        <authorList>
            <person name="de Groot N.N."/>
        </authorList>
    </citation>
    <scope>NUCLEOTIDE SEQUENCE [LARGE SCALE GENOMIC DNA]</scope>
    <source>
        <strain evidence="2">CDM_6</strain>
    </source>
</reference>
<proteinExistence type="predicted"/>
<dbReference type="AlphaFoldDB" id="A0A1G6YAE5"/>
<dbReference type="Proteomes" id="UP000199320">
    <property type="component" value="Unassembled WGS sequence"/>
</dbReference>